<evidence type="ECO:0000256" key="1">
    <source>
        <dbReference type="ARBA" id="ARBA00005709"/>
    </source>
</evidence>
<evidence type="ECO:0000259" key="5">
    <source>
        <dbReference type="Pfam" id="PF00700"/>
    </source>
</evidence>
<organism evidence="6 7">
    <name type="scientific">Sulfurimonas denitrificans (strain ATCC 33889 / DSM 1251)</name>
    <name type="common">Thiomicrospira denitrificans (strain ATCC 33889 / DSM 1251)</name>
    <dbReference type="NCBI Taxonomy" id="326298"/>
    <lineage>
        <taxon>Bacteria</taxon>
        <taxon>Pseudomonadati</taxon>
        <taxon>Campylobacterota</taxon>
        <taxon>Epsilonproteobacteria</taxon>
        <taxon>Campylobacterales</taxon>
        <taxon>Sulfurimonadaceae</taxon>
        <taxon>Sulfurimonas</taxon>
    </lineage>
</organism>
<dbReference type="Pfam" id="PF00669">
    <property type="entry name" value="Flagellin_N"/>
    <property type="match status" value="1"/>
</dbReference>
<dbReference type="EMBL" id="CP000153">
    <property type="protein sequence ID" value="ABB44315.1"/>
    <property type="molecule type" value="Genomic_DNA"/>
</dbReference>
<dbReference type="OrthoDB" id="9758307at2"/>
<dbReference type="Proteomes" id="UP000002714">
    <property type="component" value="Chromosome"/>
</dbReference>
<keyword evidence="7" id="KW-1185">Reference proteome</keyword>
<keyword evidence="6" id="KW-0282">Flagellum</keyword>
<feature type="domain" description="Flagellin C-terminal" evidence="5">
    <location>
        <begin position="618"/>
        <end position="701"/>
    </location>
</feature>
<evidence type="ECO:0000259" key="4">
    <source>
        <dbReference type="Pfam" id="PF00669"/>
    </source>
</evidence>
<feature type="domain" description="Flagellin N-terminal" evidence="4">
    <location>
        <begin position="19"/>
        <end position="140"/>
    </location>
</feature>
<keyword evidence="6" id="KW-0966">Cell projection</keyword>
<evidence type="ECO:0000313" key="6">
    <source>
        <dbReference type="EMBL" id="ABB44315.1"/>
    </source>
</evidence>
<sequence>MRVTGNMYYKNVFGESNSRLSQSLFDVNKQIASGLKIQYAQEDIRAFTETMRLDNEITTLDQSKKSTVSAMKFSNQTDSVLNEFALSMDRARVLLVKASNSGVNSEASLDAIAYELRGLETHFKSLANTSINGQYLFSGSAIDTKPIADDGTYNGNDAILKAFTGSGTSQQYNISGQELFFGEKQSTRREITTNVIQLNLSSKYPDFTDAAVEGDTKYLKSSDTIRDLMGDTDNFIDVGTNKHFFYITGTKSNGSSFKEKLPMSDDEKISDLLKKIGDMYGNTPGVDVVNVSMNPSGQIIIEDKIRGSSSIEFHMVGATDFSGGAAANVTNIDDLGVGETSFNSIILGSSTATNPNLHVKEFLKSSMTSADNVAATNIIEGTLYDRVEFNKSGSKLSSNSSQIIKGSNAFATLSTKLSEVADLTQGTSGTLDGTSFVLEGMDVNGTPYSAQIDLATAGSTFTVGGNTYNIFNMGSPRVNAKADEVTYKQLSDVINMVVTGNLPATFPGTSSEYDTAIKDADLRGRTFLTNDGKLGFEEINASNTKATIALYDSNSGDFSVGADASVMTFNSNNALTVRDPKTDFFKTLNDVINAVENYKLYPDSNSGDARSIGIENAIAMIDELHEHVTRSHSQVGAQTNALSKSLERVEMLKMSSMTLRSSVIDTDMAEAHLTLAQLNTNYQAMLSTVGKISKLSLVNYL</sequence>
<dbReference type="InterPro" id="IPR001492">
    <property type="entry name" value="Flagellin"/>
</dbReference>
<accession>Q30RR6</accession>
<comment type="similarity">
    <text evidence="1 3">Belongs to the bacterial flagellin family.</text>
</comment>
<evidence type="ECO:0000256" key="3">
    <source>
        <dbReference type="RuleBase" id="RU362073"/>
    </source>
</evidence>
<dbReference type="HOGENOM" id="CLU_020518_0_0_7"/>
<comment type="function">
    <text evidence="3">Flagellin is the subunit protein which polymerizes to form the filaments of bacterial flagella.</text>
</comment>
<keyword evidence="3" id="KW-0964">Secreted</keyword>
<dbReference type="InterPro" id="IPR046358">
    <property type="entry name" value="Flagellin_C"/>
</dbReference>
<keyword evidence="2 3" id="KW-0975">Bacterial flagellum</keyword>
<dbReference type="RefSeq" id="WP_011372667.1">
    <property type="nucleotide sequence ID" value="NC_007575.1"/>
</dbReference>
<evidence type="ECO:0000256" key="2">
    <source>
        <dbReference type="ARBA" id="ARBA00023143"/>
    </source>
</evidence>
<dbReference type="GO" id="GO:0009288">
    <property type="term" value="C:bacterial-type flagellum"/>
    <property type="evidence" value="ECO:0007669"/>
    <property type="project" value="UniProtKB-SubCell"/>
</dbReference>
<dbReference type="InterPro" id="IPR001029">
    <property type="entry name" value="Flagellin_N"/>
</dbReference>
<dbReference type="GO" id="GO:0005198">
    <property type="term" value="F:structural molecule activity"/>
    <property type="evidence" value="ECO:0007669"/>
    <property type="project" value="UniProtKB-UniRule"/>
</dbReference>
<dbReference type="Pfam" id="PF00700">
    <property type="entry name" value="Flagellin_C"/>
    <property type="match status" value="1"/>
</dbReference>
<dbReference type="AlphaFoldDB" id="Q30RR6"/>
<keyword evidence="6" id="KW-0969">Cilium</keyword>
<evidence type="ECO:0000313" key="7">
    <source>
        <dbReference type="Proteomes" id="UP000002714"/>
    </source>
</evidence>
<protein>
    <recommendedName>
        <fullName evidence="3">Flagellin</fullName>
    </recommendedName>
</protein>
<dbReference type="eggNOG" id="COG1344">
    <property type="taxonomic scope" value="Bacteria"/>
</dbReference>
<dbReference type="SUPFAM" id="SSF64518">
    <property type="entry name" value="Phase 1 flagellin"/>
    <property type="match status" value="1"/>
</dbReference>
<comment type="subcellular location">
    <subcellularLocation>
        <location evidence="3">Secreted</location>
    </subcellularLocation>
    <subcellularLocation>
        <location evidence="3">Bacterial flagellum</location>
    </subcellularLocation>
</comment>
<proteinExistence type="inferred from homology"/>
<dbReference type="STRING" id="326298.Suden_1037"/>
<name>Q30RR6_SULDN</name>
<gene>
    <name evidence="6" type="ordered locus">Suden_1037</name>
</gene>
<reference evidence="6 7" key="1">
    <citation type="journal article" date="2008" name="Appl. Environ. Microbiol.">
        <title>Genome of the epsilonproteobacterial chemolithoautotroph Sulfurimonas denitrificans.</title>
        <authorList>
            <person name="Sievert S.M."/>
            <person name="Scott K.M."/>
            <person name="Klotz M.G."/>
            <person name="Chain P.S.G."/>
            <person name="Hauser L.J."/>
            <person name="Hemp J."/>
            <person name="Huegler M."/>
            <person name="Land M."/>
            <person name="Lapidus A."/>
            <person name="Larimer F.W."/>
            <person name="Lucas S."/>
            <person name="Malfatti S.A."/>
            <person name="Meyer F."/>
            <person name="Paulsen I.T."/>
            <person name="Ren Q."/>
            <person name="Simon J."/>
            <person name="Bailey K."/>
            <person name="Diaz E."/>
            <person name="Fitzpatrick K.A."/>
            <person name="Glover B."/>
            <person name="Gwatney N."/>
            <person name="Korajkic A."/>
            <person name="Long A."/>
            <person name="Mobberley J.M."/>
            <person name="Pantry S.N."/>
            <person name="Pazder G."/>
            <person name="Peterson S."/>
            <person name="Quintanilla J.D."/>
            <person name="Sprinkle R."/>
            <person name="Stephens J."/>
            <person name="Thomas P."/>
            <person name="Vaughn R."/>
            <person name="Weber M.J."/>
            <person name="Wooten L.L."/>
        </authorList>
    </citation>
    <scope>NUCLEOTIDE SEQUENCE [LARGE SCALE GENOMIC DNA]</scope>
    <source>
        <strain evidence="7">ATCC 33889 / DSM 1251</strain>
    </source>
</reference>
<dbReference type="KEGG" id="tdn:Suden_1037"/>
<dbReference type="Gene3D" id="1.20.1330.10">
    <property type="entry name" value="f41 fragment of flagellin, N-terminal domain"/>
    <property type="match status" value="2"/>
</dbReference>
<dbReference type="PANTHER" id="PTHR42792">
    <property type="entry name" value="FLAGELLIN"/>
    <property type="match status" value="1"/>
</dbReference>
<dbReference type="PANTHER" id="PTHR42792:SF1">
    <property type="entry name" value="FLAGELLAR HOOK-ASSOCIATED PROTEIN 3"/>
    <property type="match status" value="1"/>
</dbReference>
<dbReference type="GO" id="GO:0005576">
    <property type="term" value="C:extracellular region"/>
    <property type="evidence" value="ECO:0007669"/>
    <property type="project" value="UniProtKB-SubCell"/>
</dbReference>